<comment type="subcellular location">
    <subcellularLocation>
        <location evidence="1">Cytoplasm</location>
    </subcellularLocation>
</comment>
<dbReference type="PRINTS" id="PR00304">
    <property type="entry name" value="TCOMPLEXTCP1"/>
</dbReference>
<evidence type="ECO:0000313" key="14">
    <source>
        <dbReference type="WBParaSite" id="Gr19_v10_g16360.t3"/>
    </source>
</evidence>
<dbReference type="InterPro" id="IPR053374">
    <property type="entry name" value="TCP-1_chaperonin"/>
</dbReference>
<dbReference type="InterPro" id="IPR027409">
    <property type="entry name" value="GroEL-like_apical_dom_sf"/>
</dbReference>
<feature type="region of interest" description="Disordered" evidence="12">
    <location>
        <begin position="441"/>
        <end position="460"/>
    </location>
</feature>
<dbReference type="InterPro" id="IPR054827">
    <property type="entry name" value="thermosome_alpha"/>
</dbReference>
<name>A0A914HEC6_GLORO</name>
<dbReference type="InterPro" id="IPR002110">
    <property type="entry name" value="Ankyrin_rpt"/>
</dbReference>
<evidence type="ECO:0000313" key="13">
    <source>
        <dbReference type="Proteomes" id="UP000887572"/>
    </source>
</evidence>
<dbReference type="PROSITE" id="PS50088">
    <property type="entry name" value="ANK_REPEAT"/>
    <property type="match status" value="7"/>
</dbReference>
<evidence type="ECO:0000256" key="2">
    <source>
        <dbReference type="ARBA" id="ARBA00008020"/>
    </source>
</evidence>
<dbReference type="CDD" id="cd03340">
    <property type="entry name" value="TCP1_eta"/>
    <property type="match status" value="1"/>
</dbReference>
<proteinExistence type="inferred from homology"/>
<feature type="region of interest" description="Disordered" evidence="12">
    <location>
        <begin position="503"/>
        <end position="523"/>
    </location>
</feature>
<dbReference type="GO" id="GO:0005524">
    <property type="term" value="F:ATP binding"/>
    <property type="evidence" value="ECO:0007669"/>
    <property type="project" value="UniProtKB-KW"/>
</dbReference>
<evidence type="ECO:0000256" key="10">
    <source>
        <dbReference type="PROSITE-ProRule" id="PRU00023"/>
    </source>
</evidence>
<keyword evidence="6 11" id="KW-0067">ATP-binding</keyword>
<dbReference type="PANTHER" id="PTHR11353">
    <property type="entry name" value="CHAPERONIN"/>
    <property type="match status" value="1"/>
</dbReference>
<keyword evidence="10" id="KW-0040">ANK repeat</keyword>
<evidence type="ECO:0000256" key="6">
    <source>
        <dbReference type="ARBA" id="ARBA00022840"/>
    </source>
</evidence>
<evidence type="ECO:0000256" key="4">
    <source>
        <dbReference type="ARBA" id="ARBA00022490"/>
    </source>
</evidence>
<dbReference type="SUPFAM" id="SSF48403">
    <property type="entry name" value="Ankyrin repeat"/>
    <property type="match status" value="1"/>
</dbReference>
<dbReference type="PROSITE" id="PS00750">
    <property type="entry name" value="TCP1_1"/>
    <property type="match status" value="1"/>
</dbReference>
<dbReference type="SUPFAM" id="SSF48592">
    <property type="entry name" value="GroEL equatorial domain-like"/>
    <property type="match status" value="1"/>
</dbReference>
<dbReference type="PROSITE" id="PS00995">
    <property type="entry name" value="TCP1_3"/>
    <property type="match status" value="1"/>
</dbReference>
<feature type="region of interest" description="Disordered" evidence="12">
    <location>
        <begin position="887"/>
        <end position="916"/>
    </location>
</feature>
<keyword evidence="13" id="KW-1185">Reference proteome</keyword>
<evidence type="ECO:0000256" key="11">
    <source>
        <dbReference type="RuleBase" id="RU004187"/>
    </source>
</evidence>
<dbReference type="Proteomes" id="UP000887572">
    <property type="component" value="Unplaced"/>
</dbReference>
<organism evidence="13 14">
    <name type="scientific">Globodera rostochiensis</name>
    <name type="common">Golden nematode worm</name>
    <name type="synonym">Heterodera rostochiensis</name>
    <dbReference type="NCBI Taxonomy" id="31243"/>
    <lineage>
        <taxon>Eukaryota</taxon>
        <taxon>Metazoa</taxon>
        <taxon>Ecdysozoa</taxon>
        <taxon>Nematoda</taxon>
        <taxon>Chromadorea</taxon>
        <taxon>Rhabditida</taxon>
        <taxon>Tylenchina</taxon>
        <taxon>Tylenchomorpha</taxon>
        <taxon>Tylenchoidea</taxon>
        <taxon>Heteroderidae</taxon>
        <taxon>Heteroderinae</taxon>
        <taxon>Globodera</taxon>
    </lineage>
</organism>
<sequence>MVATNSVGNAGELLFAALDGGDMEESNEILDGHPESVDARDEELRVPLHYAADCADLETFQRILNKFGFTPLLVSVMAGNLEVLESLIEQGAQLDLLDRDGHSAVHWAVVCGQLDVLIALQRHGAPIALADVHGAHPLHYATVRSALEEEVPPYRAEAVLHVLLRHGAQLECADVDGRTPLLWAASDGNLPAFRSLVQKGANRFSVDPRPTRRSPLCRKPRIRAMTVDAKDRNSDTPLFYAATFGHCECAKLLLDKGANVNQTRIRTAAHCAAAKGQLRVLKLLRQFGASFSLQNYRGDLPFHEAVQTGLKDVIEWFLDIEPNFVSAPNFCGRAPLHLAASKGNIELVVLLCTRGAQINALMMHKGQLLTPLDVAKSRGHELVIDYLSGKHGALTAAGVSPEGRDFQRLSIEERLKTAKLRKMHVELMAYEEVTREGTQSLLERGHSVRTSKKARRADRREMVDAYTTMSRRSSSASAGSFHFPKKVPRTTSTTDLLALSPSFYAQRGGGNGRGKGQVMQNETERAEMEKTIQRIVQEELQNTANWESGAGQDSVENEESKRRRESVESEKIAEQEERESEREGGGQNIVPTPAAAVAEFRAKHSARGNKVRTPASDHEEEDVHRKIGGRVRLKMEDEGVRVGEEKGTRQQRILRRMTPRGAQRADEDEEDVGEVTELHILEQGLSPPVSQQPIGRMAQFANNTNHHAPRSSITRRYIHEKAIFDELTHLKRMQLQYRRVSEAVLVRSLVQNFCRMHSINPAHFRRVHTFHQWEKFLYDLLSDQLKLIYLEERDRISAAAIIASQRAAAAAGAVGTRPAVLYSAQQRVFAGTASAAIGGTAPMGALILRKFDSRVLPRTDPLEERMHELNRIYGSGSSSRNSVTLTATHSIAAQPLADTQRRRRRREKKEETKDGKTMSVPIVLLREGTQSKQGRDQILSNISACCAVADNIRTTLGPRGLDKLLVDRKGQTTISNDGATILKQLDIVFPAAVMMCDIAKSQDAEVGDGTTSVVLLAAEFLKSVKPFVEEGVSPQLVIKAFNAASQEAIKKLHELAIKVQGTEESREMLIRCAATTLSSKLLKQERHHFASMVVSAVDHLDVDLPLNMIGIKKVSGGSIKDSRLVTGVAFKKAFSYAGFEMQPKHYKEPLIAVLNIELELKAERDNAELRIGSVADYQEVVNAEWTILYQKLEKIHESGAKIVLSKLPIGDVATQWFADRDMFCAGRIQEDDLGRVMAACGGSTLTTVSQIDKSVLGKCAEFYEQQVGSERYNFFIDGSKEKSCTLLLRGGAEQFIAETERSLHDAIMIVRRAKKNDSIVAGGGAIEMELSKHLLALANSREMKDQFFWKAYAKAFEMIPQQLCQNAGVDSISTLGELRAAHQRGEKWAGVDIQRECVADNMDGCVWEPALVKENAIVSATEAACLVLSIDQTIKNPKNKNEMPGLPGQ</sequence>
<feature type="repeat" description="ANK" evidence="10">
    <location>
        <begin position="67"/>
        <end position="99"/>
    </location>
</feature>
<dbReference type="NCBIfam" id="NF041082">
    <property type="entry name" value="thermosome_alpha"/>
    <property type="match status" value="1"/>
</dbReference>
<dbReference type="SUPFAM" id="SSF54849">
    <property type="entry name" value="GroEL-intermediate domain like"/>
    <property type="match status" value="1"/>
</dbReference>
<dbReference type="Gene3D" id="1.10.560.10">
    <property type="entry name" value="GroEL-like equatorial domain"/>
    <property type="match status" value="1"/>
</dbReference>
<keyword evidence="5 11" id="KW-0547">Nucleotide-binding</keyword>
<dbReference type="NCBIfam" id="TIGR02345">
    <property type="entry name" value="chap_CCT_eta"/>
    <property type="match status" value="1"/>
</dbReference>
<dbReference type="Pfam" id="PF00118">
    <property type="entry name" value="Cpn60_TCP1"/>
    <property type="match status" value="1"/>
</dbReference>
<accession>A0A914HEC6</accession>
<dbReference type="InterPro" id="IPR027410">
    <property type="entry name" value="TCP-1-like_intermed_sf"/>
</dbReference>
<evidence type="ECO:0000256" key="5">
    <source>
        <dbReference type="ARBA" id="ARBA00022741"/>
    </source>
</evidence>
<dbReference type="GO" id="GO:0016887">
    <property type="term" value="F:ATP hydrolysis activity"/>
    <property type="evidence" value="ECO:0007669"/>
    <property type="project" value="InterPro"/>
</dbReference>
<dbReference type="Pfam" id="PF12796">
    <property type="entry name" value="Ank_2"/>
    <property type="match status" value="3"/>
</dbReference>
<dbReference type="InterPro" id="IPR036770">
    <property type="entry name" value="Ankyrin_rpt-contain_sf"/>
</dbReference>
<dbReference type="Gene3D" id="3.50.7.10">
    <property type="entry name" value="GroEL"/>
    <property type="match status" value="1"/>
</dbReference>
<dbReference type="FunFam" id="3.30.260.10:FF:000022">
    <property type="entry name" value="T-complex protein 1 subunit eta"/>
    <property type="match status" value="1"/>
</dbReference>
<evidence type="ECO:0000256" key="9">
    <source>
        <dbReference type="ARBA" id="ARBA00049360"/>
    </source>
</evidence>
<evidence type="ECO:0000256" key="3">
    <source>
        <dbReference type="ARBA" id="ARBA00015836"/>
    </source>
</evidence>
<dbReference type="GO" id="GO:0051082">
    <property type="term" value="F:unfolded protein binding"/>
    <property type="evidence" value="ECO:0007669"/>
    <property type="project" value="InterPro"/>
</dbReference>
<feature type="repeat" description="ANK" evidence="10">
    <location>
        <begin position="176"/>
        <end position="208"/>
    </location>
</feature>
<comment type="similarity">
    <text evidence="2 11">Belongs to the TCP-1 chaperonin family.</text>
</comment>
<keyword evidence="7 11" id="KW-0143">Chaperone</keyword>
<dbReference type="PROSITE" id="PS50297">
    <property type="entry name" value="ANK_REP_REGION"/>
    <property type="match status" value="5"/>
</dbReference>
<reference evidence="14" key="1">
    <citation type="submission" date="2022-11" db="UniProtKB">
        <authorList>
            <consortium name="WormBaseParasite"/>
        </authorList>
    </citation>
    <scope>IDENTIFICATION</scope>
</reference>
<feature type="compositionally biased region" description="Basic residues" evidence="12">
    <location>
        <begin position="447"/>
        <end position="457"/>
    </location>
</feature>
<feature type="repeat" description="ANK" evidence="10">
    <location>
        <begin position="264"/>
        <end position="296"/>
    </location>
</feature>
<protein>
    <recommendedName>
        <fullName evidence="3">T-complex protein 1 subunit eta</fullName>
    </recommendedName>
    <alternativeName>
        <fullName evidence="8">CCT-eta</fullName>
    </alternativeName>
</protein>
<feature type="region of interest" description="Disordered" evidence="12">
    <location>
        <begin position="541"/>
        <end position="590"/>
    </location>
</feature>
<dbReference type="FunFam" id="1.10.560.10:FF:000017">
    <property type="entry name" value="T-complex protein 1 subunit eta"/>
    <property type="match status" value="1"/>
</dbReference>
<dbReference type="InterPro" id="IPR002423">
    <property type="entry name" value="Cpn60/GroEL/TCP-1"/>
</dbReference>
<dbReference type="Gene3D" id="3.30.260.10">
    <property type="entry name" value="TCP-1-like chaperonin intermediate domain"/>
    <property type="match status" value="1"/>
</dbReference>
<dbReference type="Gene3D" id="1.25.40.20">
    <property type="entry name" value="Ankyrin repeat-containing domain"/>
    <property type="match status" value="2"/>
</dbReference>
<dbReference type="WBParaSite" id="Gr19_v10_g16360.t3">
    <property type="protein sequence ID" value="Gr19_v10_g16360.t3"/>
    <property type="gene ID" value="Gr19_v10_g16360"/>
</dbReference>
<evidence type="ECO:0000256" key="8">
    <source>
        <dbReference type="ARBA" id="ARBA00032221"/>
    </source>
</evidence>
<feature type="repeat" description="ANK" evidence="10">
    <location>
        <begin position="133"/>
        <end position="175"/>
    </location>
</feature>
<dbReference type="InterPro" id="IPR027413">
    <property type="entry name" value="GROEL-like_equatorial_sf"/>
</dbReference>
<evidence type="ECO:0000256" key="7">
    <source>
        <dbReference type="ARBA" id="ARBA00023186"/>
    </source>
</evidence>
<feature type="compositionally biased region" description="Basic and acidic residues" evidence="12">
    <location>
        <begin position="615"/>
        <end position="625"/>
    </location>
</feature>
<dbReference type="SUPFAM" id="SSF52029">
    <property type="entry name" value="GroEL apical domain-like"/>
    <property type="match status" value="1"/>
</dbReference>
<feature type="compositionally biased region" description="Basic and acidic residues" evidence="12">
    <location>
        <begin position="558"/>
        <end position="584"/>
    </location>
</feature>
<comment type="catalytic activity">
    <reaction evidence="9">
        <text>ATP + H2O = ADP + phosphate + H(+)</text>
        <dbReference type="Rhea" id="RHEA:13065"/>
        <dbReference type="ChEBI" id="CHEBI:15377"/>
        <dbReference type="ChEBI" id="CHEBI:15378"/>
        <dbReference type="ChEBI" id="CHEBI:30616"/>
        <dbReference type="ChEBI" id="CHEBI:43474"/>
        <dbReference type="ChEBI" id="CHEBI:456216"/>
    </reaction>
</comment>
<feature type="region of interest" description="Disordered" evidence="12">
    <location>
        <begin position="603"/>
        <end position="625"/>
    </location>
</feature>
<feature type="repeat" description="ANK" evidence="10">
    <location>
        <begin position="233"/>
        <end position="265"/>
    </location>
</feature>
<dbReference type="NCBIfam" id="NF041083">
    <property type="entry name" value="thermosome_beta"/>
    <property type="match status" value="1"/>
</dbReference>
<keyword evidence="4" id="KW-0963">Cytoplasm</keyword>
<feature type="repeat" description="ANK" evidence="10">
    <location>
        <begin position="100"/>
        <end position="132"/>
    </location>
</feature>
<dbReference type="InterPro" id="IPR002194">
    <property type="entry name" value="Chaperonin_TCP-1_CS"/>
</dbReference>
<evidence type="ECO:0000256" key="12">
    <source>
        <dbReference type="SAM" id="MobiDB-lite"/>
    </source>
</evidence>
<dbReference type="InterPro" id="IPR012720">
    <property type="entry name" value="Chap_CCT_eta"/>
</dbReference>
<dbReference type="InterPro" id="IPR017998">
    <property type="entry name" value="Chaperone_TCP-1"/>
</dbReference>
<dbReference type="GO" id="GO:0140662">
    <property type="term" value="F:ATP-dependent protein folding chaperone"/>
    <property type="evidence" value="ECO:0007669"/>
    <property type="project" value="InterPro"/>
</dbReference>
<dbReference type="SMART" id="SM00248">
    <property type="entry name" value="ANK"/>
    <property type="match status" value="9"/>
</dbReference>
<dbReference type="GO" id="GO:0005832">
    <property type="term" value="C:chaperonin-containing T-complex"/>
    <property type="evidence" value="ECO:0007669"/>
    <property type="project" value="UniProtKB-ARBA"/>
</dbReference>
<evidence type="ECO:0000256" key="1">
    <source>
        <dbReference type="ARBA" id="ARBA00004496"/>
    </source>
</evidence>
<feature type="repeat" description="ANK" evidence="10">
    <location>
        <begin position="331"/>
        <end position="363"/>
    </location>
</feature>
<dbReference type="FunFam" id="3.50.7.10:FF:000006">
    <property type="entry name" value="T-complex protein 1 subunit eta"/>
    <property type="match status" value="1"/>
</dbReference>